<sequence length="108" mass="10768">MKLESIVIVRRAALILAGVVASATLGGCMTSTPIWDAHFGEAVRTSAQVQVIDPHAGDHAPSPQSIDGTAAASAMDQYDKSFTAPPVTTNAFTIGISAGGGGGSASGQ</sequence>
<accession>A0A4V1AZ77</accession>
<feature type="chain" id="PRO_5020532688" description="Lipoprotein" evidence="1">
    <location>
        <begin position="24"/>
        <end position="108"/>
    </location>
</feature>
<organism evidence="2 3">
    <name type="scientific">Paraburkholderia pallida</name>
    <dbReference type="NCBI Taxonomy" id="2547399"/>
    <lineage>
        <taxon>Bacteria</taxon>
        <taxon>Pseudomonadati</taxon>
        <taxon>Pseudomonadota</taxon>
        <taxon>Betaproteobacteria</taxon>
        <taxon>Burkholderiales</taxon>
        <taxon>Burkholderiaceae</taxon>
        <taxon>Paraburkholderia</taxon>
    </lineage>
</organism>
<dbReference type="PROSITE" id="PS51257">
    <property type="entry name" value="PROKAR_LIPOPROTEIN"/>
    <property type="match status" value="1"/>
</dbReference>
<keyword evidence="1" id="KW-0732">Signal</keyword>
<evidence type="ECO:0000313" key="3">
    <source>
        <dbReference type="Proteomes" id="UP000295727"/>
    </source>
</evidence>
<dbReference type="AlphaFoldDB" id="A0A4V1AZ77"/>
<dbReference type="Proteomes" id="UP000295727">
    <property type="component" value="Chromosome 1"/>
</dbReference>
<feature type="signal peptide" evidence="1">
    <location>
        <begin position="1"/>
        <end position="23"/>
    </location>
</feature>
<dbReference type="EMBL" id="CP038148">
    <property type="protein sequence ID" value="QBQ98312.1"/>
    <property type="molecule type" value="Genomic_DNA"/>
</dbReference>
<proteinExistence type="predicted"/>
<evidence type="ECO:0000256" key="1">
    <source>
        <dbReference type="SAM" id="SignalP"/>
    </source>
</evidence>
<dbReference type="KEGG" id="ppai:E1956_14790"/>
<protein>
    <recommendedName>
        <fullName evidence="4">Lipoprotein</fullName>
    </recommendedName>
</protein>
<evidence type="ECO:0008006" key="4">
    <source>
        <dbReference type="Google" id="ProtNLM"/>
    </source>
</evidence>
<evidence type="ECO:0000313" key="2">
    <source>
        <dbReference type="EMBL" id="QBQ98312.1"/>
    </source>
</evidence>
<gene>
    <name evidence="2" type="ORF">E1956_14790</name>
</gene>
<keyword evidence="3" id="KW-1185">Reference proteome</keyword>
<reference evidence="2 3" key="1">
    <citation type="submission" date="2019-03" db="EMBL/GenBank/DDBJ databases">
        <title>Paraburkholderia sp. 7MH5, isolated from subtropical forest soil.</title>
        <authorList>
            <person name="Gao Z.-H."/>
            <person name="Qiu L.-H."/>
        </authorList>
    </citation>
    <scope>NUCLEOTIDE SEQUENCE [LARGE SCALE GENOMIC DNA]</scope>
    <source>
        <strain evidence="2 3">7MH5</strain>
    </source>
</reference>
<name>A0A4V1AZ77_9BURK</name>
<dbReference type="RefSeq" id="WP_134750000.1">
    <property type="nucleotide sequence ID" value="NZ_CP038148.1"/>
</dbReference>
<dbReference type="OrthoDB" id="8537668at2"/>